<reference evidence="2" key="1">
    <citation type="submission" date="2017-04" db="EMBL/GenBank/DDBJ databases">
        <title>Genome evolution of the luminous symbionts of deep sea anglerfish.</title>
        <authorList>
            <person name="Hendry T.A."/>
        </authorList>
    </citation>
    <scope>NUCLEOTIDE SEQUENCE [LARGE SCALE GENOMIC DNA]</scope>
</reference>
<dbReference type="Proteomes" id="UP000219020">
    <property type="component" value="Unassembled WGS sequence"/>
</dbReference>
<dbReference type="AlphaFoldDB" id="A0A2A5T0Z6"/>
<name>A0A2A5T0Z6_9GAMM</name>
<evidence type="ECO:0000313" key="1">
    <source>
        <dbReference type="EMBL" id="PCS21816.1"/>
    </source>
</evidence>
<comment type="caution">
    <text evidence="1">The sequence shown here is derived from an EMBL/GenBank/DDBJ whole genome shotgun (WGS) entry which is preliminary data.</text>
</comment>
<protein>
    <submittedName>
        <fullName evidence="1">Uncharacterized protein</fullName>
    </submittedName>
</protein>
<organism evidence="1 2">
    <name type="scientific">Candidatus Enterovibrio escicola</name>
    <dbReference type="NCBI Taxonomy" id="1927127"/>
    <lineage>
        <taxon>Bacteria</taxon>
        <taxon>Pseudomonadati</taxon>
        <taxon>Pseudomonadota</taxon>
        <taxon>Gammaproteobacteria</taxon>
        <taxon>Vibrionales</taxon>
        <taxon>Vibrionaceae</taxon>
        <taxon>Enterovibrio</taxon>
    </lineage>
</organism>
<evidence type="ECO:0000313" key="2">
    <source>
        <dbReference type="Proteomes" id="UP000219020"/>
    </source>
</evidence>
<accession>A0A2A5T0Z6</accession>
<gene>
    <name evidence="1" type="ORF">BTN49_2639</name>
</gene>
<sequence length="39" mass="4360">MKWHDVVHAGSLVDHLVEVNMIVADKGFDSTSFREGCKT</sequence>
<keyword evidence="2" id="KW-1185">Reference proteome</keyword>
<proteinExistence type="predicted"/>
<dbReference type="EMBL" id="NBYY01000030">
    <property type="protein sequence ID" value="PCS21816.1"/>
    <property type="molecule type" value="Genomic_DNA"/>
</dbReference>